<dbReference type="InterPro" id="IPR006694">
    <property type="entry name" value="Fatty_acid_hydroxylase"/>
</dbReference>
<comment type="subcellular location">
    <subcellularLocation>
        <location evidence="1">Membrane</location>
    </subcellularLocation>
</comment>
<evidence type="ECO:0000256" key="6">
    <source>
        <dbReference type="SAM" id="Phobius"/>
    </source>
</evidence>
<dbReference type="EMBL" id="CDMZ01001447">
    <property type="protein sequence ID" value="CEM32755.1"/>
    <property type="molecule type" value="Genomic_DNA"/>
</dbReference>
<evidence type="ECO:0000256" key="3">
    <source>
        <dbReference type="ARBA" id="ARBA00022989"/>
    </source>
</evidence>
<feature type="region of interest" description="Disordered" evidence="5">
    <location>
        <begin position="312"/>
        <end position="331"/>
    </location>
</feature>
<sequence>MEGASGGEGQKGERVLQPLWDFVFSHPDIESVCSHWLFPSVVGLTSFFLICMYFTIFYDIPKNMKSKVQKEAWHSNWDILKMAVSQMLAYVILNYASWVVWPKRVPLPREAPTVLQFCVEFFVSVMAGDFLIYWEHRIMHMVPWLRNNIHYVHHMYSAPYSWAGGWVHPLEDLVAIWTQVVTPTTLSFHPLSYWVFLFFWVIHLVDEHSGHDTWFALYHWLPFQWGGGGAVHDLHHHPCVRKNFGFLLTIWDQMFGTFVPADFLEKEREKEKDKERMNATAGEEMKPSDMKEKQGRSRKAVVDRNEYFAAYSQASTVSSPSGDETGGSNSD</sequence>
<dbReference type="GO" id="GO:0016020">
    <property type="term" value="C:membrane"/>
    <property type="evidence" value="ECO:0007669"/>
    <property type="project" value="UniProtKB-SubCell"/>
</dbReference>
<evidence type="ECO:0000256" key="5">
    <source>
        <dbReference type="SAM" id="MobiDB-lite"/>
    </source>
</evidence>
<organism evidence="8">
    <name type="scientific">Chromera velia CCMP2878</name>
    <dbReference type="NCBI Taxonomy" id="1169474"/>
    <lineage>
        <taxon>Eukaryota</taxon>
        <taxon>Sar</taxon>
        <taxon>Alveolata</taxon>
        <taxon>Colpodellida</taxon>
        <taxon>Chromeraceae</taxon>
        <taxon>Chromera</taxon>
    </lineage>
</organism>
<evidence type="ECO:0000256" key="2">
    <source>
        <dbReference type="ARBA" id="ARBA00022692"/>
    </source>
</evidence>
<feature type="transmembrane region" description="Helical" evidence="6">
    <location>
        <begin position="79"/>
        <end position="101"/>
    </location>
</feature>
<dbReference type="GO" id="GO:0008610">
    <property type="term" value="P:lipid biosynthetic process"/>
    <property type="evidence" value="ECO:0007669"/>
    <property type="project" value="InterPro"/>
</dbReference>
<dbReference type="GO" id="GO:0016491">
    <property type="term" value="F:oxidoreductase activity"/>
    <property type="evidence" value="ECO:0007669"/>
    <property type="project" value="InterPro"/>
</dbReference>
<keyword evidence="2 6" id="KW-0812">Transmembrane</keyword>
<name>A0A0G4GR04_9ALVE</name>
<gene>
    <name evidence="8" type="ORF">Cvel_5054</name>
</gene>
<evidence type="ECO:0000259" key="7">
    <source>
        <dbReference type="Pfam" id="PF04116"/>
    </source>
</evidence>
<dbReference type="VEuPathDB" id="CryptoDB:Cvel_5054"/>
<evidence type="ECO:0000313" key="8">
    <source>
        <dbReference type="EMBL" id="CEM32755.1"/>
    </source>
</evidence>
<dbReference type="PhylomeDB" id="A0A0G4GR04"/>
<dbReference type="PANTHER" id="PTHR11863">
    <property type="entry name" value="STEROL DESATURASE"/>
    <property type="match status" value="1"/>
</dbReference>
<protein>
    <recommendedName>
        <fullName evidence="7">Fatty acid hydroxylase domain-containing protein</fullName>
    </recommendedName>
</protein>
<feature type="domain" description="Fatty acid hydroxylase" evidence="7">
    <location>
        <begin position="122"/>
        <end position="257"/>
    </location>
</feature>
<feature type="transmembrane region" description="Helical" evidence="6">
    <location>
        <begin position="36"/>
        <end position="58"/>
    </location>
</feature>
<dbReference type="GO" id="GO:0005506">
    <property type="term" value="F:iron ion binding"/>
    <property type="evidence" value="ECO:0007669"/>
    <property type="project" value="InterPro"/>
</dbReference>
<evidence type="ECO:0000256" key="4">
    <source>
        <dbReference type="ARBA" id="ARBA00023136"/>
    </source>
</evidence>
<accession>A0A0G4GR04</accession>
<dbReference type="Pfam" id="PF04116">
    <property type="entry name" value="FA_hydroxylase"/>
    <property type="match status" value="1"/>
</dbReference>
<keyword evidence="4 6" id="KW-0472">Membrane</keyword>
<feature type="transmembrane region" description="Helical" evidence="6">
    <location>
        <begin position="113"/>
        <end position="134"/>
    </location>
</feature>
<keyword evidence="3 6" id="KW-1133">Transmembrane helix</keyword>
<proteinExistence type="predicted"/>
<dbReference type="InterPro" id="IPR050307">
    <property type="entry name" value="Sterol_Desaturase_Related"/>
</dbReference>
<feature type="region of interest" description="Disordered" evidence="5">
    <location>
        <begin position="269"/>
        <end position="300"/>
    </location>
</feature>
<evidence type="ECO:0000256" key="1">
    <source>
        <dbReference type="ARBA" id="ARBA00004370"/>
    </source>
</evidence>
<dbReference type="AlphaFoldDB" id="A0A0G4GR04"/>
<reference evidence="8" key="1">
    <citation type="submission" date="2014-11" db="EMBL/GenBank/DDBJ databases">
        <authorList>
            <person name="Otto D Thomas"/>
            <person name="Naeem Raeece"/>
        </authorList>
    </citation>
    <scope>NUCLEOTIDE SEQUENCE</scope>
</reference>